<feature type="non-terminal residue" evidence="1">
    <location>
        <position position="45"/>
    </location>
</feature>
<comment type="caution">
    <text evidence="1">The sequence shown here is derived from an EMBL/GenBank/DDBJ whole genome shotgun (WGS) entry which is preliminary data.</text>
</comment>
<dbReference type="Proteomes" id="UP000789901">
    <property type="component" value="Unassembled WGS sequence"/>
</dbReference>
<proteinExistence type="predicted"/>
<name>A0ABN7WJ53_GIGMA</name>
<evidence type="ECO:0000313" key="2">
    <source>
        <dbReference type="Proteomes" id="UP000789901"/>
    </source>
</evidence>
<gene>
    <name evidence="1" type="ORF">GMARGA_LOCUS31476</name>
</gene>
<accession>A0ABN7WJ53</accession>
<keyword evidence="2" id="KW-1185">Reference proteome</keyword>
<dbReference type="EMBL" id="CAJVQB010047050">
    <property type="protein sequence ID" value="CAG8833292.1"/>
    <property type="molecule type" value="Genomic_DNA"/>
</dbReference>
<evidence type="ECO:0000313" key="1">
    <source>
        <dbReference type="EMBL" id="CAG8833292.1"/>
    </source>
</evidence>
<reference evidence="1 2" key="1">
    <citation type="submission" date="2021-06" db="EMBL/GenBank/DDBJ databases">
        <authorList>
            <person name="Kallberg Y."/>
            <person name="Tangrot J."/>
            <person name="Rosling A."/>
        </authorList>
    </citation>
    <scope>NUCLEOTIDE SEQUENCE [LARGE SCALE GENOMIC DNA]</scope>
    <source>
        <strain evidence="1 2">120-4 pot B 10/14</strain>
    </source>
</reference>
<sequence length="45" mass="5095">MDETLVYFDIAGSLTMNPKGIKTVYVRTIRNDKNRFTAVLTCLAN</sequence>
<protein>
    <submittedName>
        <fullName evidence="1">5983_t:CDS:1</fullName>
    </submittedName>
</protein>
<organism evidence="1 2">
    <name type="scientific">Gigaspora margarita</name>
    <dbReference type="NCBI Taxonomy" id="4874"/>
    <lineage>
        <taxon>Eukaryota</taxon>
        <taxon>Fungi</taxon>
        <taxon>Fungi incertae sedis</taxon>
        <taxon>Mucoromycota</taxon>
        <taxon>Glomeromycotina</taxon>
        <taxon>Glomeromycetes</taxon>
        <taxon>Diversisporales</taxon>
        <taxon>Gigasporaceae</taxon>
        <taxon>Gigaspora</taxon>
    </lineage>
</organism>